<reference evidence="2 3" key="1">
    <citation type="submission" date="2020-08" db="EMBL/GenBank/DDBJ databases">
        <title>Genomic Encyclopedia of Type Strains, Phase III (KMG-III): the genomes of soil and plant-associated and newly described type strains.</title>
        <authorList>
            <person name="Whitman W."/>
        </authorList>
    </citation>
    <scope>NUCLEOTIDE SEQUENCE [LARGE SCALE GENOMIC DNA]</scope>
    <source>
        <strain evidence="2 3">CECT 3287</strain>
    </source>
</reference>
<organism evidence="2 3">
    <name type="scientific">Actinoplanes campanulatus</name>
    <dbReference type="NCBI Taxonomy" id="113559"/>
    <lineage>
        <taxon>Bacteria</taxon>
        <taxon>Bacillati</taxon>
        <taxon>Actinomycetota</taxon>
        <taxon>Actinomycetes</taxon>
        <taxon>Micromonosporales</taxon>
        <taxon>Micromonosporaceae</taxon>
        <taxon>Actinoplanes</taxon>
    </lineage>
</organism>
<sequence>MGALKPWHVLCLLFCMLSVTGIVAAVLLITSRRRPPS</sequence>
<evidence type="ECO:0000313" key="3">
    <source>
        <dbReference type="Proteomes" id="UP000590749"/>
    </source>
</evidence>
<dbReference type="Proteomes" id="UP000590749">
    <property type="component" value="Unassembled WGS sequence"/>
</dbReference>
<accession>A0A7W5AD99</accession>
<comment type="caution">
    <text evidence="2">The sequence shown here is derived from an EMBL/GenBank/DDBJ whole genome shotgun (WGS) entry which is preliminary data.</text>
</comment>
<proteinExistence type="predicted"/>
<evidence type="ECO:0000313" key="2">
    <source>
        <dbReference type="EMBL" id="MBB3094172.1"/>
    </source>
</evidence>
<evidence type="ECO:0000256" key="1">
    <source>
        <dbReference type="SAM" id="Phobius"/>
    </source>
</evidence>
<keyword evidence="1" id="KW-1133">Transmembrane helix</keyword>
<feature type="transmembrane region" description="Helical" evidence="1">
    <location>
        <begin position="6"/>
        <end position="29"/>
    </location>
</feature>
<keyword evidence="1" id="KW-0472">Membrane</keyword>
<name>A0A7W5AD99_9ACTN</name>
<gene>
    <name evidence="2" type="ORF">FHR83_001824</name>
</gene>
<keyword evidence="1" id="KW-0812">Transmembrane</keyword>
<dbReference type="AlphaFoldDB" id="A0A7W5AD99"/>
<keyword evidence="3" id="KW-1185">Reference proteome</keyword>
<protein>
    <submittedName>
        <fullName evidence="2">Uncharacterized protein</fullName>
    </submittedName>
</protein>
<dbReference type="EMBL" id="JACHXF010000003">
    <property type="protein sequence ID" value="MBB3094172.1"/>
    <property type="molecule type" value="Genomic_DNA"/>
</dbReference>